<dbReference type="AlphaFoldDB" id="A0ABD1X3E6"/>
<dbReference type="Gene3D" id="3.60.20.10">
    <property type="entry name" value="Glutamine Phosphoribosylpyrophosphate, subunit 1, domain 1"/>
    <property type="match status" value="1"/>
</dbReference>
<reference evidence="2" key="1">
    <citation type="submission" date="2024-07" db="EMBL/GenBank/DDBJ databases">
        <title>Two chromosome-level genome assemblies of Korean endemic species Abeliophyllum distichum and Forsythia ovata (Oleaceae).</title>
        <authorList>
            <person name="Jang H."/>
        </authorList>
    </citation>
    <scope>NUCLEOTIDE SEQUENCE [LARGE SCALE GENOMIC DNA]</scope>
</reference>
<accession>A0ABD1X3E6</accession>
<keyword evidence="1" id="KW-0647">Proteasome</keyword>
<protein>
    <submittedName>
        <fullName evidence="1">Proteasome alpha-type subunits signature domain-containing protein</fullName>
    </submittedName>
</protein>
<name>A0ABD1X3E6_9LAMI</name>
<gene>
    <name evidence="1" type="ORF">Fot_08654</name>
</gene>
<comment type="caution">
    <text evidence="1">The sequence shown here is derived from an EMBL/GenBank/DDBJ whole genome shotgun (WGS) entry which is preliminary data.</text>
</comment>
<sequence length="104" mass="11653">MPVEQLVQSLCDTKQGYTQFGGLRPFGVSFLFAAKNHKYMPPGYSSTGGIISIRLASSSRVRVRILVGTCGWILFGMEQSLMRRNVQSDDGNLRVNLVWLKKLE</sequence>
<dbReference type="SUPFAM" id="SSF56235">
    <property type="entry name" value="N-terminal nucleophile aminohydrolases (Ntn hydrolases)"/>
    <property type="match status" value="1"/>
</dbReference>
<dbReference type="InterPro" id="IPR029055">
    <property type="entry name" value="Ntn_hydrolases_N"/>
</dbReference>
<dbReference type="InterPro" id="IPR001353">
    <property type="entry name" value="Proteasome_sua/b"/>
</dbReference>
<dbReference type="Pfam" id="PF00227">
    <property type="entry name" value="Proteasome"/>
    <property type="match status" value="1"/>
</dbReference>
<evidence type="ECO:0000313" key="2">
    <source>
        <dbReference type="Proteomes" id="UP001604277"/>
    </source>
</evidence>
<keyword evidence="2" id="KW-1185">Reference proteome</keyword>
<dbReference type="Proteomes" id="UP001604277">
    <property type="component" value="Unassembled WGS sequence"/>
</dbReference>
<dbReference type="GO" id="GO:0000502">
    <property type="term" value="C:proteasome complex"/>
    <property type="evidence" value="ECO:0007669"/>
    <property type="project" value="UniProtKB-KW"/>
</dbReference>
<dbReference type="EMBL" id="JBFOLJ010000002">
    <property type="protein sequence ID" value="KAL2555035.1"/>
    <property type="molecule type" value="Genomic_DNA"/>
</dbReference>
<proteinExistence type="predicted"/>
<organism evidence="1 2">
    <name type="scientific">Forsythia ovata</name>
    <dbReference type="NCBI Taxonomy" id="205694"/>
    <lineage>
        <taxon>Eukaryota</taxon>
        <taxon>Viridiplantae</taxon>
        <taxon>Streptophyta</taxon>
        <taxon>Embryophyta</taxon>
        <taxon>Tracheophyta</taxon>
        <taxon>Spermatophyta</taxon>
        <taxon>Magnoliopsida</taxon>
        <taxon>eudicotyledons</taxon>
        <taxon>Gunneridae</taxon>
        <taxon>Pentapetalae</taxon>
        <taxon>asterids</taxon>
        <taxon>lamiids</taxon>
        <taxon>Lamiales</taxon>
        <taxon>Oleaceae</taxon>
        <taxon>Forsythieae</taxon>
        <taxon>Forsythia</taxon>
    </lineage>
</organism>
<evidence type="ECO:0000313" key="1">
    <source>
        <dbReference type="EMBL" id="KAL2555035.1"/>
    </source>
</evidence>